<keyword evidence="2" id="KW-0521">NADP</keyword>
<dbReference type="AlphaFoldDB" id="A0A8W7PG37"/>
<proteinExistence type="inferred from homology"/>
<evidence type="ECO:0000256" key="1">
    <source>
        <dbReference type="ARBA" id="ARBA00004240"/>
    </source>
</evidence>
<organism evidence="5">
    <name type="scientific">Anopheles coluzzii</name>
    <name type="common">African malaria mosquito</name>
    <dbReference type="NCBI Taxonomy" id="1518534"/>
    <lineage>
        <taxon>Eukaryota</taxon>
        <taxon>Metazoa</taxon>
        <taxon>Ecdysozoa</taxon>
        <taxon>Arthropoda</taxon>
        <taxon>Hexapoda</taxon>
        <taxon>Insecta</taxon>
        <taxon>Pterygota</taxon>
        <taxon>Neoptera</taxon>
        <taxon>Endopterygota</taxon>
        <taxon>Diptera</taxon>
        <taxon>Nematocera</taxon>
        <taxon>Culicoidea</taxon>
        <taxon>Culicidae</taxon>
        <taxon>Anophelinae</taxon>
        <taxon>Anopheles</taxon>
    </lineage>
</organism>
<evidence type="ECO:0000313" key="5">
    <source>
        <dbReference type="EnsemblMetazoa" id="ACOM030863-PA.1"/>
    </source>
</evidence>
<dbReference type="InterPro" id="IPR002347">
    <property type="entry name" value="SDR_fam"/>
</dbReference>
<dbReference type="PRINTS" id="PR00081">
    <property type="entry name" value="GDHRDH"/>
</dbReference>
<dbReference type="Gene3D" id="3.40.50.720">
    <property type="entry name" value="NAD(P)-binding Rossmann-like Domain"/>
    <property type="match status" value="1"/>
</dbReference>
<dbReference type="PANTHER" id="PTHR43899:SF9">
    <property type="entry name" value="MIP25013P-RELATED"/>
    <property type="match status" value="1"/>
</dbReference>
<dbReference type="InterPro" id="IPR020904">
    <property type="entry name" value="Sc_DH/Rdtase_CS"/>
</dbReference>
<comment type="similarity">
    <text evidence="4">Belongs to the short-chain dehydrogenases/reductases (SDR) family.</text>
</comment>
<dbReference type="GO" id="GO:0016491">
    <property type="term" value="F:oxidoreductase activity"/>
    <property type="evidence" value="ECO:0007669"/>
    <property type="project" value="UniProtKB-KW"/>
</dbReference>
<dbReference type="GO" id="GO:0005783">
    <property type="term" value="C:endoplasmic reticulum"/>
    <property type="evidence" value="ECO:0007669"/>
    <property type="project" value="UniProtKB-SubCell"/>
</dbReference>
<name>A0A8W7PG37_ANOCL</name>
<keyword evidence="3" id="KW-0560">Oxidoreductase</keyword>
<dbReference type="PROSITE" id="PS00061">
    <property type="entry name" value="ADH_SHORT"/>
    <property type="match status" value="1"/>
</dbReference>
<dbReference type="SUPFAM" id="SSF51735">
    <property type="entry name" value="NAD(P)-binding Rossmann-fold domains"/>
    <property type="match status" value="1"/>
</dbReference>
<evidence type="ECO:0008006" key="6">
    <source>
        <dbReference type="Google" id="ProtNLM"/>
    </source>
</evidence>
<evidence type="ECO:0000256" key="2">
    <source>
        <dbReference type="ARBA" id="ARBA00022857"/>
    </source>
</evidence>
<dbReference type="CDD" id="cd05356">
    <property type="entry name" value="17beta-HSD1_like_SDR_c"/>
    <property type="match status" value="1"/>
</dbReference>
<dbReference type="PRINTS" id="PR00080">
    <property type="entry name" value="SDRFAMILY"/>
</dbReference>
<evidence type="ECO:0000256" key="3">
    <source>
        <dbReference type="ARBA" id="ARBA00023002"/>
    </source>
</evidence>
<comment type="subcellular location">
    <subcellularLocation>
        <location evidence="1">Endoplasmic reticulum</location>
    </subcellularLocation>
</comment>
<reference evidence="5" key="1">
    <citation type="submission" date="2022-08" db="UniProtKB">
        <authorList>
            <consortium name="EnsemblMetazoa"/>
        </authorList>
    </citation>
    <scope>IDENTIFICATION</scope>
</reference>
<dbReference type="PANTHER" id="PTHR43899">
    <property type="entry name" value="RH59310P"/>
    <property type="match status" value="1"/>
</dbReference>
<dbReference type="FunFam" id="3.40.50.720:FF:000137">
    <property type="entry name" value="Hydroxysteroid (17-beta) dehydrogenase 3"/>
    <property type="match status" value="1"/>
</dbReference>
<dbReference type="InterPro" id="IPR051019">
    <property type="entry name" value="VLCFA-Steroid_DH"/>
</dbReference>
<dbReference type="EnsemblMetazoa" id="ACOM030863-RA">
    <property type="protein sequence ID" value="ACOM030863-PA.1"/>
    <property type="gene ID" value="ACOM030863"/>
</dbReference>
<dbReference type="Pfam" id="PF00106">
    <property type="entry name" value="adh_short"/>
    <property type="match status" value="1"/>
</dbReference>
<dbReference type="InterPro" id="IPR036291">
    <property type="entry name" value="NAD(P)-bd_dom_sf"/>
</dbReference>
<dbReference type="VEuPathDB" id="VectorBase:ACON2_036327"/>
<accession>A0A8W7PG37</accession>
<protein>
    <recommendedName>
        <fullName evidence="6">Steroid dehydrogenase</fullName>
    </recommendedName>
</protein>
<sequence length="426" mass="47624">LYVCTSPNPFGNRISIAARHGTTSTVCVIINEANDSCRSTKPKTVYRAFHQPIHPLRQHCTAHCWPRCPERSSSPHQLCFECRIGRLWRTHGPYNTHSTHRHTLGDMFMELVTVVGVYAILCWLYENLRTPVLLLVQGFQQLFLGGQTSLPQKYGPWAVITGGSDGIGKGYAHYLASQGMKVLLIARNEAKLKRVADEIMANHQGAEVKVLVADFSKGEQIYERLEQELAAFDIGILVNNVGVINEKPIQVDRMEKRMLWDLININCGAATNLCNIAVPAMKRRHRGLIINISSLSSVAPTPYLAIYAATKAYMTSFSLALRQEVAPYGIECQTVAPGYVHTSMTEYLNPAEGQKNAFSIRLVKVADMIRYAGYCIGKVDQTTGHWSHGIQTATLNMLPASLKLRVFTRLYTQLLHEYSNTDKKTT</sequence>
<evidence type="ECO:0000256" key="4">
    <source>
        <dbReference type="RuleBase" id="RU000363"/>
    </source>
</evidence>
<dbReference type="Proteomes" id="UP000075882">
    <property type="component" value="Unassembled WGS sequence"/>
</dbReference>